<evidence type="ECO:0000256" key="9">
    <source>
        <dbReference type="ARBA" id="ARBA00023136"/>
    </source>
</evidence>
<dbReference type="InterPro" id="IPR036890">
    <property type="entry name" value="HATPase_C_sf"/>
</dbReference>
<evidence type="ECO:0000256" key="7">
    <source>
        <dbReference type="ARBA" id="ARBA00022777"/>
    </source>
</evidence>
<evidence type="ECO:0000313" key="13">
    <source>
        <dbReference type="EMBL" id="QCD44891.1"/>
    </source>
</evidence>
<evidence type="ECO:0000256" key="6">
    <source>
        <dbReference type="ARBA" id="ARBA00022692"/>
    </source>
</evidence>
<dbReference type="InterPro" id="IPR005467">
    <property type="entry name" value="His_kinase_dom"/>
</dbReference>
<keyword evidence="7 13" id="KW-0418">Kinase</keyword>
<dbReference type="Proteomes" id="UP000503264">
    <property type="component" value="Chromosome"/>
</dbReference>
<dbReference type="InterPro" id="IPR003661">
    <property type="entry name" value="HisK_dim/P_dom"/>
</dbReference>
<evidence type="ECO:0000256" key="5">
    <source>
        <dbReference type="ARBA" id="ARBA00022679"/>
    </source>
</evidence>
<evidence type="ECO:0000313" key="14">
    <source>
        <dbReference type="Proteomes" id="UP000503264"/>
    </source>
</evidence>
<dbReference type="EC" id="2.7.13.3" evidence="3"/>
<dbReference type="PROSITE" id="PS50885">
    <property type="entry name" value="HAMP"/>
    <property type="match status" value="1"/>
</dbReference>
<comment type="subcellular location">
    <subcellularLocation>
        <location evidence="2">Membrane</location>
        <topology evidence="2">Multi-pass membrane protein</topology>
    </subcellularLocation>
</comment>
<dbReference type="PANTHER" id="PTHR45528:SF12">
    <property type="entry name" value="SENSOR HISTIDINE KINASE ARSS"/>
    <property type="match status" value="1"/>
</dbReference>
<dbReference type="GO" id="GO:0000155">
    <property type="term" value="F:phosphorelay sensor kinase activity"/>
    <property type="evidence" value="ECO:0007669"/>
    <property type="project" value="InterPro"/>
</dbReference>
<feature type="transmembrane region" description="Helical" evidence="10">
    <location>
        <begin position="136"/>
        <end position="157"/>
    </location>
</feature>
<keyword evidence="8 10" id="KW-1133">Transmembrane helix</keyword>
<dbReference type="SUPFAM" id="SSF55874">
    <property type="entry name" value="ATPase domain of HSP90 chaperone/DNA topoisomerase II/histidine kinase"/>
    <property type="match status" value="1"/>
</dbReference>
<keyword evidence="4" id="KW-0597">Phosphoprotein</keyword>
<protein>
    <recommendedName>
        <fullName evidence="3">histidine kinase</fullName>
        <ecNumber evidence="3">2.7.13.3</ecNumber>
    </recommendedName>
</protein>
<dbReference type="InterPro" id="IPR036097">
    <property type="entry name" value="HisK_dim/P_sf"/>
</dbReference>
<dbReference type="CDD" id="cd00082">
    <property type="entry name" value="HisKA"/>
    <property type="match status" value="1"/>
</dbReference>
<dbReference type="PANTHER" id="PTHR45528">
    <property type="entry name" value="SENSOR HISTIDINE KINASE CPXA"/>
    <property type="match status" value="1"/>
</dbReference>
<evidence type="ECO:0000256" key="2">
    <source>
        <dbReference type="ARBA" id="ARBA00004141"/>
    </source>
</evidence>
<evidence type="ECO:0000259" key="11">
    <source>
        <dbReference type="PROSITE" id="PS50109"/>
    </source>
</evidence>
<feature type="transmembrane region" description="Helical" evidence="10">
    <location>
        <begin position="7"/>
        <end position="29"/>
    </location>
</feature>
<evidence type="ECO:0000259" key="12">
    <source>
        <dbReference type="PROSITE" id="PS50885"/>
    </source>
</evidence>
<gene>
    <name evidence="13" type="primary">cprS</name>
    <name evidence="13" type="ORF">CMUC_1117</name>
</gene>
<dbReference type="Gene3D" id="3.30.565.10">
    <property type="entry name" value="Histidine kinase-like ATPase, C-terminal domain"/>
    <property type="match status" value="1"/>
</dbReference>
<evidence type="ECO:0000256" key="8">
    <source>
        <dbReference type="ARBA" id="ARBA00022989"/>
    </source>
</evidence>
<evidence type="ECO:0000256" key="4">
    <source>
        <dbReference type="ARBA" id="ARBA00022553"/>
    </source>
</evidence>
<proteinExistence type="predicted"/>
<dbReference type="Gene3D" id="1.10.287.130">
    <property type="match status" value="1"/>
</dbReference>
<evidence type="ECO:0000256" key="10">
    <source>
        <dbReference type="SAM" id="Phobius"/>
    </source>
</evidence>
<dbReference type="EMBL" id="CP012542">
    <property type="protein sequence ID" value="QCD44891.1"/>
    <property type="molecule type" value="Genomic_DNA"/>
</dbReference>
<keyword evidence="5" id="KW-0808">Transferase</keyword>
<dbReference type="AlphaFoldDB" id="A0A6G5QGW2"/>
<evidence type="ECO:0000256" key="3">
    <source>
        <dbReference type="ARBA" id="ARBA00012438"/>
    </source>
</evidence>
<name>A0A6G5QGW2_9BACT</name>
<dbReference type="PROSITE" id="PS50109">
    <property type="entry name" value="HIS_KIN"/>
    <property type="match status" value="1"/>
</dbReference>
<comment type="catalytic activity">
    <reaction evidence="1">
        <text>ATP + protein L-histidine = ADP + protein N-phospho-L-histidine.</text>
        <dbReference type="EC" id="2.7.13.3"/>
    </reaction>
</comment>
<keyword evidence="14" id="KW-1185">Reference proteome</keyword>
<sequence>MKRSSIFITITFIFALALAAVFLAFLWLMDYDKQNYTRELNAKYSNVAQANLFYMSGLIDEKKFSEDMKNVDMPEIRSERVKSEILTQGIILEEISDDIGSSAIILYKKRHYLLIKHIDELKILMDKEFQPYRYEVIKVVFVVVAIILLLAYIFVIYKLKPLRKLKRQIVKFAKGDLVSIQNVSQGNDEISDVADAFYHAVKQIKTLNDSRHLFLRNIMHELKTPITKGRIVAEMLESGRSKERLINVFNKLESLITELAAIEQTTSKIELNNKANCFIDDIIDEAIDMAMIEREQVTIKKMGNIKLYVEFKLFCIAIKNMIDNGLKYSTDKHVTIIVNKDSIEFLTKGDKLKQDLEFYIQPFIKGENTQRSFGLGLYIVSNILLAHGVKLGYKYKNDMNIFIFENLKDIIRE</sequence>
<dbReference type="CDD" id="cd06225">
    <property type="entry name" value="HAMP"/>
    <property type="match status" value="1"/>
</dbReference>
<dbReference type="InterPro" id="IPR050398">
    <property type="entry name" value="HssS/ArlS-like"/>
</dbReference>
<dbReference type="InterPro" id="IPR003660">
    <property type="entry name" value="HAMP_dom"/>
</dbReference>
<keyword evidence="9 10" id="KW-0472">Membrane</keyword>
<dbReference type="SUPFAM" id="SSF47384">
    <property type="entry name" value="Homodimeric domain of signal transducing histidine kinase"/>
    <property type="match status" value="1"/>
</dbReference>
<dbReference type="RefSeq" id="WP_169753436.1">
    <property type="nucleotide sequence ID" value="NZ_CP012542.1"/>
</dbReference>
<feature type="domain" description="Histidine kinase" evidence="11">
    <location>
        <begin position="217"/>
        <end position="392"/>
    </location>
</feature>
<dbReference type="GO" id="GO:0016020">
    <property type="term" value="C:membrane"/>
    <property type="evidence" value="ECO:0007669"/>
    <property type="project" value="UniProtKB-SubCell"/>
</dbReference>
<organism evidence="13 14">
    <name type="scientific">Campylobacter mucosalis CCUG 21559</name>
    <dbReference type="NCBI Taxonomy" id="1032067"/>
    <lineage>
        <taxon>Bacteria</taxon>
        <taxon>Pseudomonadati</taxon>
        <taxon>Campylobacterota</taxon>
        <taxon>Epsilonproteobacteria</taxon>
        <taxon>Campylobacterales</taxon>
        <taxon>Campylobacteraceae</taxon>
        <taxon>Campylobacter</taxon>
    </lineage>
</organism>
<dbReference type="NCBIfam" id="NF038389">
    <property type="entry name" value="ArsS_fam_HK"/>
    <property type="match status" value="1"/>
</dbReference>
<dbReference type="InterPro" id="IPR047994">
    <property type="entry name" value="ArsS-like"/>
</dbReference>
<reference evidence="13 14" key="1">
    <citation type="submission" date="2016-07" db="EMBL/GenBank/DDBJ databases">
        <title>Comparative genomics of the Campylobacter concisus group.</title>
        <authorList>
            <person name="Miller W.G."/>
            <person name="Yee E."/>
            <person name="Chapman M.H."/>
            <person name="Huynh S."/>
            <person name="Bono J.L."/>
            <person name="On S.L.W."/>
            <person name="StLeger J."/>
            <person name="Foster G."/>
            <person name="Parker C.T."/>
        </authorList>
    </citation>
    <scope>NUCLEOTIDE SEQUENCE [LARGE SCALE GENOMIC DNA]</scope>
    <source>
        <strain evidence="13 14">CCUG 21559</strain>
    </source>
</reference>
<accession>A0A6G5QGW2</accession>
<keyword evidence="6 10" id="KW-0812">Transmembrane</keyword>
<feature type="domain" description="HAMP" evidence="12">
    <location>
        <begin position="159"/>
        <end position="209"/>
    </location>
</feature>
<evidence type="ECO:0000256" key="1">
    <source>
        <dbReference type="ARBA" id="ARBA00000085"/>
    </source>
</evidence>